<organism evidence="9">
    <name type="scientific">candidate division WOR-3 bacterium</name>
    <dbReference type="NCBI Taxonomy" id="2052148"/>
    <lineage>
        <taxon>Bacteria</taxon>
        <taxon>Bacteria division WOR-3</taxon>
    </lineage>
</organism>
<dbReference type="EMBL" id="DTAR01000098">
    <property type="protein sequence ID" value="HGM97644.1"/>
    <property type="molecule type" value="Genomic_DNA"/>
</dbReference>
<evidence type="ECO:0000256" key="3">
    <source>
        <dbReference type="ARBA" id="ARBA00022723"/>
    </source>
</evidence>
<evidence type="ECO:0000256" key="2">
    <source>
        <dbReference type="ARBA" id="ARBA00022485"/>
    </source>
</evidence>
<name>A0A7V4ABJ7_UNCW3</name>
<reference evidence="9" key="1">
    <citation type="journal article" date="2020" name="mSystems">
        <title>Genome- and Community-Level Interaction Insights into Carbon Utilization and Element Cycling Functions of Hydrothermarchaeota in Hydrothermal Sediment.</title>
        <authorList>
            <person name="Zhou Z."/>
            <person name="Liu Y."/>
            <person name="Xu W."/>
            <person name="Pan J."/>
            <person name="Luo Z.H."/>
            <person name="Li M."/>
        </authorList>
    </citation>
    <scope>NUCLEOTIDE SEQUENCE [LARGE SCALE GENOMIC DNA]</scope>
    <source>
        <strain evidence="9">SpSt-626</strain>
        <strain evidence="8">SpSt-695</strain>
    </source>
</reference>
<keyword evidence="5" id="KW-0408">Iron</keyword>
<evidence type="ECO:0000259" key="7">
    <source>
        <dbReference type="PROSITE" id="PS51379"/>
    </source>
</evidence>
<feature type="domain" description="4Fe-4S ferredoxin-type" evidence="7">
    <location>
        <begin position="32"/>
        <end position="61"/>
    </location>
</feature>
<comment type="cofactor">
    <cofactor evidence="1">
        <name>[4Fe-4S] cluster</name>
        <dbReference type="ChEBI" id="CHEBI:49883"/>
    </cofactor>
</comment>
<dbReference type="SUPFAM" id="SSF54862">
    <property type="entry name" value="4Fe-4S ferredoxins"/>
    <property type="match status" value="1"/>
</dbReference>
<evidence type="ECO:0000256" key="4">
    <source>
        <dbReference type="ARBA" id="ARBA00022737"/>
    </source>
</evidence>
<protein>
    <submittedName>
        <fullName evidence="9">Pyruvate ferredoxin oxidoreductase</fullName>
    </submittedName>
</protein>
<evidence type="ECO:0000256" key="1">
    <source>
        <dbReference type="ARBA" id="ARBA00001966"/>
    </source>
</evidence>
<comment type="caution">
    <text evidence="9">The sequence shown here is derived from an EMBL/GenBank/DDBJ whole genome shotgun (WGS) entry which is preliminary data.</text>
</comment>
<evidence type="ECO:0000256" key="5">
    <source>
        <dbReference type="ARBA" id="ARBA00023004"/>
    </source>
</evidence>
<feature type="domain" description="4Fe-4S ferredoxin-type" evidence="7">
    <location>
        <begin position="62"/>
        <end position="91"/>
    </location>
</feature>
<evidence type="ECO:0000313" key="8">
    <source>
        <dbReference type="EMBL" id="HGK54111.1"/>
    </source>
</evidence>
<proteinExistence type="predicted"/>
<keyword evidence="9" id="KW-0670">Pyruvate</keyword>
<dbReference type="PANTHER" id="PTHR43724:SF1">
    <property type="entry name" value="PYRUVATE SYNTHASE SUBUNIT PORD"/>
    <property type="match status" value="1"/>
</dbReference>
<keyword evidence="4" id="KW-0677">Repeat</keyword>
<dbReference type="PROSITE" id="PS51379">
    <property type="entry name" value="4FE4S_FER_2"/>
    <property type="match status" value="2"/>
</dbReference>
<accession>A0A7V4ABJ7</accession>
<dbReference type="GO" id="GO:0051539">
    <property type="term" value="F:4 iron, 4 sulfur cluster binding"/>
    <property type="evidence" value="ECO:0007669"/>
    <property type="project" value="UniProtKB-KW"/>
</dbReference>
<dbReference type="Pfam" id="PF14697">
    <property type="entry name" value="Fer4_21"/>
    <property type="match status" value="1"/>
</dbReference>
<sequence>MNFKSWRDLPEGGIIKNVPTSIYFKTGDWKSKQPKFIKEKCTNCLLCWLYCPDCVIEVKDGKIYEFHFDFCKGCGICSEVCPAGAIKMEDLR</sequence>
<dbReference type="GO" id="GO:0016625">
    <property type="term" value="F:oxidoreductase activity, acting on the aldehyde or oxo group of donors, iron-sulfur protein as acceptor"/>
    <property type="evidence" value="ECO:0007669"/>
    <property type="project" value="InterPro"/>
</dbReference>
<keyword evidence="3" id="KW-0479">Metal-binding</keyword>
<dbReference type="InterPro" id="IPR011898">
    <property type="entry name" value="PorD_KorD"/>
</dbReference>
<keyword evidence="2" id="KW-0004">4Fe-4S</keyword>
<dbReference type="EMBL" id="DTDP01000170">
    <property type="protein sequence ID" value="HGK54111.1"/>
    <property type="molecule type" value="Genomic_DNA"/>
</dbReference>
<dbReference type="InterPro" id="IPR017896">
    <property type="entry name" value="4Fe4S_Fe-S-bd"/>
</dbReference>
<dbReference type="AlphaFoldDB" id="A0A7V4ABJ7"/>
<dbReference type="InterPro" id="IPR017900">
    <property type="entry name" value="4Fe4S_Fe_S_CS"/>
</dbReference>
<evidence type="ECO:0000256" key="6">
    <source>
        <dbReference type="ARBA" id="ARBA00023014"/>
    </source>
</evidence>
<dbReference type="PANTHER" id="PTHR43724">
    <property type="entry name" value="PYRUVATE SYNTHASE SUBUNIT PORD"/>
    <property type="match status" value="1"/>
</dbReference>
<dbReference type="PROSITE" id="PS00198">
    <property type="entry name" value="4FE4S_FER_1"/>
    <property type="match status" value="1"/>
</dbReference>
<dbReference type="Gene3D" id="3.30.70.20">
    <property type="match status" value="1"/>
</dbReference>
<dbReference type="GO" id="GO:0046872">
    <property type="term" value="F:metal ion binding"/>
    <property type="evidence" value="ECO:0007669"/>
    <property type="project" value="UniProtKB-KW"/>
</dbReference>
<dbReference type="NCBIfam" id="TIGR02179">
    <property type="entry name" value="PorD_KorD"/>
    <property type="match status" value="1"/>
</dbReference>
<keyword evidence="6" id="KW-0411">Iron-sulfur</keyword>
<evidence type="ECO:0000313" key="9">
    <source>
        <dbReference type="EMBL" id="HGM97644.1"/>
    </source>
</evidence>
<gene>
    <name evidence="9" type="ORF">ENT96_01155</name>
    <name evidence="8" type="ORF">ENU72_03710</name>
</gene>